<evidence type="ECO:0000259" key="6">
    <source>
        <dbReference type="Pfam" id="PF01258"/>
    </source>
</evidence>
<dbReference type="SUPFAM" id="SSF57716">
    <property type="entry name" value="Glucocorticoid receptor-like (DNA-binding domain)"/>
    <property type="match status" value="1"/>
</dbReference>
<dbReference type="RefSeq" id="WP_185276809.1">
    <property type="nucleotide sequence ID" value="NZ_CP043641.1"/>
</dbReference>
<name>A0A7G6YFY3_9MICO</name>
<dbReference type="GO" id="GO:0008270">
    <property type="term" value="F:zinc ion binding"/>
    <property type="evidence" value="ECO:0007669"/>
    <property type="project" value="UniProtKB-KW"/>
</dbReference>
<evidence type="ECO:0000256" key="3">
    <source>
        <dbReference type="ARBA" id="ARBA00022833"/>
    </source>
</evidence>
<feature type="region of interest" description="Disordered" evidence="5">
    <location>
        <begin position="51"/>
        <end position="74"/>
    </location>
</feature>
<dbReference type="PROSITE" id="PS51128">
    <property type="entry name" value="ZF_DKSA_2"/>
    <property type="match status" value="1"/>
</dbReference>
<dbReference type="Proteomes" id="UP000515511">
    <property type="component" value="Chromosome"/>
</dbReference>
<accession>A0A7G6YFY3</accession>
<dbReference type="PANTHER" id="PTHR33823">
    <property type="entry name" value="RNA POLYMERASE-BINDING TRANSCRIPTION FACTOR DKSA-RELATED"/>
    <property type="match status" value="1"/>
</dbReference>
<evidence type="ECO:0000313" key="7">
    <source>
        <dbReference type="EMBL" id="QNE37398.1"/>
    </source>
</evidence>
<keyword evidence="1" id="KW-0479">Metal-binding</keyword>
<feature type="zinc finger region" description="dksA C4-type" evidence="4">
    <location>
        <begin position="108"/>
        <end position="132"/>
    </location>
</feature>
<evidence type="ECO:0000256" key="4">
    <source>
        <dbReference type="PROSITE-ProRule" id="PRU00510"/>
    </source>
</evidence>
<dbReference type="KEGG" id="lse:F1C12_21330"/>
<evidence type="ECO:0000256" key="2">
    <source>
        <dbReference type="ARBA" id="ARBA00022771"/>
    </source>
</evidence>
<proteinExistence type="predicted"/>
<dbReference type="PANTHER" id="PTHR33823:SF2">
    <property type="entry name" value="RNA POLYMERASE-BINDING TRANSCRIPTION FACTOR DKSA"/>
    <property type="match status" value="1"/>
</dbReference>
<dbReference type="EMBL" id="CP043641">
    <property type="protein sequence ID" value="QNE37398.1"/>
    <property type="molecule type" value="Genomic_DNA"/>
</dbReference>
<dbReference type="InterPro" id="IPR000962">
    <property type="entry name" value="Znf_DskA_TraR"/>
</dbReference>
<evidence type="ECO:0000256" key="1">
    <source>
        <dbReference type="ARBA" id="ARBA00022723"/>
    </source>
</evidence>
<dbReference type="Pfam" id="PF01258">
    <property type="entry name" value="zf-dskA_traR"/>
    <property type="match status" value="1"/>
</dbReference>
<evidence type="ECO:0000256" key="5">
    <source>
        <dbReference type="SAM" id="MobiDB-lite"/>
    </source>
</evidence>
<evidence type="ECO:0000313" key="8">
    <source>
        <dbReference type="Proteomes" id="UP000515511"/>
    </source>
</evidence>
<feature type="domain" description="Zinc finger DksA/TraR C4-type" evidence="6">
    <location>
        <begin position="103"/>
        <end position="138"/>
    </location>
</feature>
<keyword evidence="3" id="KW-0862">Zinc</keyword>
<dbReference type="AlphaFoldDB" id="A0A7G6YFY3"/>
<dbReference type="Gene3D" id="1.20.120.910">
    <property type="entry name" value="DksA, coiled-coil domain"/>
    <property type="match status" value="1"/>
</dbReference>
<gene>
    <name evidence="7" type="ORF">F1C12_21330</name>
</gene>
<sequence>MHTESPDTRELYIIQDIGLTTDELEGFDRMLDERRQGDVAESQRLAEALGSLLSSRSESTADDEHDPEGPTLSSEWSRLHALRSETAADIAAVDAARDRIRLGRYGTCASCGRAIGVQRLEARPTTELCIVCAVAAER</sequence>
<reference evidence="8" key="1">
    <citation type="submission" date="2019-09" db="EMBL/GenBank/DDBJ databases">
        <title>Antimicrobial potential of Antarctic Bacteria.</title>
        <authorList>
            <person name="Benaud N."/>
            <person name="Edwards R.J."/>
            <person name="Ferrari B.C."/>
        </authorList>
    </citation>
    <scope>NUCLEOTIDE SEQUENCE [LARGE SCALE GENOMIC DNA]</scope>
    <source>
        <strain evidence="8">INR9</strain>
    </source>
</reference>
<keyword evidence="2" id="KW-0863">Zinc-finger</keyword>
<protein>
    <recommendedName>
        <fullName evidence="6">Zinc finger DksA/TraR C4-type domain-containing protein</fullName>
    </recommendedName>
</protein>
<organism evidence="7 8">
    <name type="scientific">Leifsonia shinshuensis</name>
    <dbReference type="NCBI Taxonomy" id="150026"/>
    <lineage>
        <taxon>Bacteria</taxon>
        <taxon>Bacillati</taxon>
        <taxon>Actinomycetota</taxon>
        <taxon>Actinomycetes</taxon>
        <taxon>Micrococcales</taxon>
        <taxon>Microbacteriaceae</taxon>
        <taxon>Leifsonia</taxon>
    </lineage>
</organism>